<evidence type="ECO:0000313" key="23">
    <source>
        <dbReference type="Proteomes" id="UP001208570"/>
    </source>
</evidence>
<comment type="similarity">
    <text evidence="3 19">Belongs to the ATP-dependent DNA ligase family.</text>
</comment>
<dbReference type="Pfam" id="PF04675">
    <property type="entry name" value="DNA_ligase_A_N"/>
    <property type="match status" value="1"/>
</dbReference>
<dbReference type="InterPro" id="IPR029710">
    <property type="entry name" value="LIG4"/>
</dbReference>
<dbReference type="SUPFAM" id="SSF56091">
    <property type="entry name" value="DNA ligase/mRNA capping enzyme, catalytic domain"/>
    <property type="match status" value="1"/>
</dbReference>
<dbReference type="Pfam" id="PF00533">
    <property type="entry name" value="BRCT"/>
    <property type="match status" value="2"/>
</dbReference>
<dbReference type="CDD" id="cd07968">
    <property type="entry name" value="OBF_DNA_ligase_IV"/>
    <property type="match status" value="1"/>
</dbReference>
<reference evidence="22" key="1">
    <citation type="journal article" date="2023" name="Mol. Biol. Evol.">
        <title>Third-Generation Sequencing Reveals the Adaptive Role of the Epigenome in Three Deep-Sea Polychaetes.</title>
        <authorList>
            <person name="Perez M."/>
            <person name="Aroh O."/>
            <person name="Sun Y."/>
            <person name="Lan Y."/>
            <person name="Juniper S.K."/>
            <person name="Young C.R."/>
            <person name="Angers B."/>
            <person name="Qian P.Y."/>
        </authorList>
    </citation>
    <scope>NUCLEOTIDE SEQUENCE</scope>
    <source>
        <strain evidence="22">P08H-3</strain>
    </source>
</reference>
<keyword evidence="12" id="KW-0460">Magnesium</keyword>
<dbReference type="PROSITE" id="PS50160">
    <property type="entry name" value="DNA_LIGASE_A3"/>
    <property type="match status" value="1"/>
</dbReference>
<dbReference type="FunFam" id="3.40.50.10190:FF:000027">
    <property type="entry name" value="DNA ligase"/>
    <property type="match status" value="1"/>
</dbReference>
<dbReference type="PROSITE" id="PS50172">
    <property type="entry name" value="BRCT"/>
    <property type="match status" value="2"/>
</dbReference>
<dbReference type="GO" id="GO:0003910">
    <property type="term" value="F:DNA ligase (ATP) activity"/>
    <property type="evidence" value="ECO:0007669"/>
    <property type="project" value="UniProtKB-EC"/>
</dbReference>
<dbReference type="Pfam" id="PF11411">
    <property type="entry name" value="DNA_ligase_IV"/>
    <property type="match status" value="1"/>
</dbReference>
<dbReference type="PANTHER" id="PTHR45997:SF1">
    <property type="entry name" value="DNA LIGASE 4"/>
    <property type="match status" value="1"/>
</dbReference>
<feature type="domain" description="BRCT" evidence="21">
    <location>
        <begin position="779"/>
        <end position="877"/>
    </location>
</feature>
<evidence type="ECO:0000256" key="10">
    <source>
        <dbReference type="ARBA" id="ARBA00022763"/>
    </source>
</evidence>
<comment type="subcellular location">
    <subcellularLocation>
        <location evidence="2">Nucleus</location>
    </subcellularLocation>
</comment>
<dbReference type="Pfam" id="PF01068">
    <property type="entry name" value="DNA_ligase_A_M"/>
    <property type="match status" value="1"/>
</dbReference>
<comment type="caution">
    <text evidence="22">The sequence shown here is derived from an EMBL/GenBank/DDBJ whole genome shotgun (WGS) entry which is preliminary data.</text>
</comment>
<proteinExistence type="inferred from homology"/>
<dbReference type="InterPro" id="IPR044125">
    <property type="entry name" value="Adenylation_DNA_ligase_IV"/>
</dbReference>
<evidence type="ECO:0000256" key="16">
    <source>
        <dbReference type="ARBA" id="ARBA00030676"/>
    </source>
</evidence>
<gene>
    <name evidence="22" type="ORF">LSH36_13g04032</name>
</gene>
<dbReference type="NCBIfam" id="TIGR00574">
    <property type="entry name" value="dnl1"/>
    <property type="match status" value="1"/>
</dbReference>
<dbReference type="CDD" id="cd17722">
    <property type="entry name" value="BRCT_DNA_ligase_IV_rpt1"/>
    <property type="match status" value="1"/>
</dbReference>
<dbReference type="InterPro" id="IPR036599">
    <property type="entry name" value="DNA_ligase_N_sf"/>
</dbReference>
<dbReference type="InterPro" id="IPR021536">
    <property type="entry name" value="DNA_ligase_IV_dom"/>
</dbReference>
<dbReference type="Gene3D" id="2.40.50.140">
    <property type="entry name" value="Nucleic acid-binding proteins"/>
    <property type="match status" value="1"/>
</dbReference>
<dbReference type="GO" id="GO:0032807">
    <property type="term" value="C:DNA ligase IV complex"/>
    <property type="evidence" value="ECO:0007669"/>
    <property type="project" value="TreeGrafter"/>
</dbReference>
<evidence type="ECO:0000256" key="8">
    <source>
        <dbReference type="ARBA" id="ARBA00022737"/>
    </source>
</evidence>
<dbReference type="Gene3D" id="1.10.3260.10">
    <property type="entry name" value="DNA ligase, ATP-dependent, N-terminal domain"/>
    <property type="match status" value="1"/>
</dbReference>
<evidence type="ECO:0000256" key="18">
    <source>
        <dbReference type="ARBA" id="ARBA00034003"/>
    </source>
</evidence>
<dbReference type="InterPro" id="IPR012310">
    <property type="entry name" value="DNA_ligase_ATP-dep_cent"/>
</dbReference>
<dbReference type="AlphaFoldDB" id="A0AAD9NHX0"/>
<sequence length="877" mass="100366">MATVASGVPFHNFCLMLEKIKKLPGTDAKKKILKEFIDEWRSCHNRIHKDDMKTTEDSFFPAMRLLLPQLEKEREAYGIKEHMLARLYIEILGLGKESPSAKKLLNYRAPKSSRNDAGDFAGVAFWILKPRCPEKGTLTLEDINSSLDKMARCNAAKDKEGVRKAMRYMIQKTSAEEQKWLIRMILKEMKMGLSQQSVFSIFHQDAEDVYNVKMSLEKVCTMLRDPSIRLHEIEISIFSPFRPMLGDRGNPNKVEELFNKNYSILRQSLMERGSSFTNKVTHTSTFPGVNTVILDGEIVAYDPETNTIGYKGQNMDMKSIHNDGFQPMICVFDVLLLNDKVLSNKPLHERKAFLQNDVFTPIEGRIVLSEFKEARTKQDCVDALNEAIERHDEGLMVKDPLSPYKPNTRKGGWYKMKPEYIGGLMDELDVIVVGGFMGVGHRSQMMSHFLCALAVPLEDGGKPNEFHSFCKVGSGYTRKELYDFNKLLLPHWQAFNKKNPPPWLKLASGFKQKPDAIIEPSKSKILQIKAAEITASDQYKTGYTLRFPRVEKIRDDKMWYECMTITEVEQLQQKCSGKLTGRLMEANEEEPVKKRQRITSRHVRPTVMAQFRGIDVTNVTKISEIFSGKEFCVINGTSTQSKSDLEKKIVEFGGSIIQNPRDSTFCVLANKISIKVKNIISKDVYDVVNINWLLHCVETKSCLLWKPNELIHISPKSEKKLAKMFDCHGDGYYDDTNVDDLKKVFNKIDEKSVVPLNVEDLAELEMEYFPQDYIYGLFRLCRVYLDVNLVLGDPSTHINASSLELVRLYLRFYGATVLDKIDHDVSHVVVDSSDCSHAAELNELNRRRVKKFQIVSEKWVRDSIIAEKLLGEKGYGI</sequence>
<dbReference type="GO" id="GO:0005958">
    <property type="term" value="C:DNA-dependent protein kinase-DNA ligase 4 complex"/>
    <property type="evidence" value="ECO:0007669"/>
    <property type="project" value="TreeGrafter"/>
</dbReference>
<dbReference type="GO" id="GO:0046872">
    <property type="term" value="F:metal ion binding"/>
    <property type="evidence" value="ECO:0007669"/>
    <property type="project" value="UniProtKB-KW"/>
</dbReference>
<dbReference type="InterPro" id="IPR012340">
    <property type="entry name" value="NA-bd_OB-fold"/>
</dbReference>
<evidence type="ECO:0000256" key="13">
    <source>
        <dbReference type="ARBA" id="ARBA00023172"/>
    </source>
</evidence>
<dbReference type="InterPro" id="IPR012309">
    <property type="entry name" value="DNA_ligase_ATP-dep_C"/>
</dbReference>
<dbReference type="InterPro" id="IPR001357">
    <property type="entry name" value="BRCT_dom"/>
</dbReference>
<dbReference type="SMART" id="SM00292">
    <property type="entry name" value="BRCT"/>
    <property type="match status" value="2"/>
</dbReference>
<comment type="cofactor">
    <cofactor evidence="1">
        <name>Mg(2+)</name>
        <dbReference type="ChEBI" id="CHEBI:18420"/>
    </cofactor>
</comment>
<accession>A0AAD9NHX0</accession>
<dbReference type="CDD" id="cd07903">
    <property type="entry name" value="Adenylation_DNA_ligase_IV"/>
    <property type="match status" value="1"/>
</dbReference>
<dbReference type="Gene3D" id="3.40.50.10190">
    <property type="entry name" value="BRCT domain"/>
    <property type="match status" value="2"/>
</dbReference>
<dbReference type="GO" id="GO:0003677">
    <property type="term" value="F:DNA binding"/>
    <property type="evidence" value="ECO:0007669"/>
    <property type="project" value="InterPro"/>
</dbReference>
<dbReference type="Gene3D" id="3.30.470.30">
    <property type="entry name" value="DNA ligase/mRNA capping enzyme"/>
    <property type="match status" value="1"/>
</dbReference>
<evidence type="ECO:0000256" key="14">
    <source>
        <dbReference type="ARBA" id="ARBA00023204"/>
    </source>
</evidence>
<protein>
    <recommendedName>
        <fullName evidence="5">DNA ligase 4</fullName>
        <ecNumber evidence="4">6.5.1.1</ecNumber>
    </recommendedName>
    <alternativeName>
        <fullName evidence="17">DNA ligase IV</fullName>
    </alternativeName>
    <alternativeName>
        <fullName evidence="16">Polydeoxyribonucleotide synthase [ATP] 4</fullName>
    </alternativeName>
</protein>
<dbReference type="Proteomes" id="UP001208570">
    <property type="component" value="Unassembled WGS sequence"/>
</dbReference>
<evidence type="ECO:0000256" key="2">
    <source>
        <dbReference type="ARBA" id="ARBA00004123"/>
    </source>
</evidence>
<keyword evidence="10" id="KW-0227">DNA damage</keyword>
<dbReference type="SUPFAM" id="SSF50249">
    <property type="entry name" value="Nucleic acid-binding proteins"/>
    <property type="match status" value="1"/>
</dbReference>
<dbReference type="GO" id="GO:0006310">
    <property type="term" value="P:DNA recombination"/>
    <property type="evidence" value="ECO:0007669"/>
    <property type="project" value="UniProtKB-KW"/>
</dbReference>
<dbReference type="InterPro" id="IPR012308">
    <property type="entry name" value="DNA_ligase_ATP-dep_N"/>
</dbReference>
<dbReference type="FunFam" id="2.40.50.140:FF:000150">
    <property type="entry name" value="DNA ligase"/>
    <property type="match status" value="1"/>
</dbReference>
<evidence type="ECO:0000256" key="6">
    <source>
        <dbReference type="ARBA" id="ARBA00022598"/>
    </source>
</evidence>
<evidence type="ECO:0000256" key="11">
    <source>
        <dbReference type="ARBA" id="ARBA00022840"/>
    </source>
</evidence>
<keyword evidence="6" id="KW-0436">Ligase</keyword>
<evidence type="ECO:0000256" key="12">
    <source>
        <dbReference type="ARBA" id="ARBA00022842"/>
    </source>
</evidence>
<keyword evidence="9" id="KW-0547">Nucleotide-binding</keyword>
<dbReference type="GO" id="GO:0006303">
    <property type="term" value="P:double-strand break repair via nonhomologous end joining"/>
    <property type="evidence" value="ECO:0007669"/>
    <property type="project" value="TreeGrafter"/>
</dbReference>
<keyword evidence="7" id="KW-0479">Metal-binding</keyword>
<dbReference type="SUPFAM" id="SSF117018">
    <property type="entry name" value="ATP-dependent DNA ligase DNA-binding domain"/>
    <property type="match status" value="1"/>
</dbReference>
<keyword evidence="15" id="KW-0539">Nucleus</keyword>
<evidence type="ECO:0000256" key="1">
    <source>
        <dbReference type="ARBA" id="ARBA00001946"/>
    </source>
</evidence>
<dbReference type="Pfam" id="PF04679">
    <property type="entry name" value="DNA_ligase_A_C"/>
    <property type="match status" value="1"/>
</dbReference>
<evidence type="ECO:0000256" key="5">
    <source>
        <dbReference type="ARBA" id="ARBA00022073"/>
    </source>
</evidence>
<dbReference type="PROSITE" id="PS00333">
    <property type="entry name" value="DNA_LIGASE_A2"/>
    <property type="match status" value="1"/>
</dbReference>
<organism evidence="22 23">
    <name type="scientific">Paralvinella palmiformis</name>
    <dbReference type="NCBI Taxonomy" id="53620"/>
    <lineage>
        <taxon>Eukaryota</taxon>
        <taxon>Metazoa</taxon>
        <taxon>Spiralia</taxon>
        <taxon>Lophotrochozoa</taxon>
        <taxon>Annelida</taxon>
        <taxon>Polychaeta</taxon>
        <taxon>Sedentaria</taxon>
        <taxon>Canalipalpata</taxon>
        <taxon>Terebellida</taxon>
        <taxon>Terebelliformia</taxon>
        <taxon>Alvinellidae</taxon>
        <taxon>Paralvinella</taxon>
    </lineage>
</organism>
<keyword evidence="14" id="KW-0234">DNA repair</keyword>
<dbReference type="GO" id="GO:0006297">
    <property type="term" value="P:nucleotide-excision repair, DNA gap filling"/>
    <property type="evidence" value="ECO:0007669"/>
    <property type="project" value="TreeGrafter"/>
</dbReference>
<evidence type="ECO:0000256" key="3">
    <source>
        <dbReference type="ARBA" id="ARBA00007572"/>
    </source>
</evidence>
<dbReference type="InterPro" id="IPR036420">
    <property type="entry name" value="BRCT_dom_sf"/>
</dbReference>
<evidence type="ECO:0000256" key="4">
    <source>
        <dbReference type="ARBA" id="ARBA00012727"/>
    </source>
</evidence>
<dbReference type="EMBL" id="JAODUP010000013">
    <property type="protein sequence ID" value="KAK2168896.1"/>
    <property type="molecule type" value="Genomic_DNA"/>
</dbReference>
<feature type="domain" description="ATP-dependent DNA ligase family profile" evidence="20">
    <location>
        <begin position="320"/>
        <end position="455"/>
    </location>
</feature>
<dbReference type="InterPro" id="IPR016059">
    <property type="entry name" value="DNA_ligase_ATP-dep_CS"/>
</dbReference>
<evidence type="ECO:0000313" key="22">
    <source>
        <dbReference type="EMBL" id="KAK2168896.1"/>
    </source>
</evidence>
<comment type="catalytic activity">
    <reaction evidence="18">
        <text>ATP + (deoxyribonucleotide)n-3'-hydroxyl + 5'-phospho-(deoxyribonucleotide)m = (deoxyribonucleotide)n+m + AMP + diphosphate.</text>
        <dbReference type="EC" id="6.5.1.1"/>
    </reaction>
</comment>
<evidence type="ECO:0000259" key="20">
    <source>
        <dbReference type="PROSITE" id="PS50160"/>
    </source>
</evidence>
<evidence type="ECO:0000256" key="17">
    <source>
        <dbReference type="ARBA" id="ARBA00031942"/>
    </source>
</evidence>
<evidence type="ECO:0000256" key="7">
    <source>
        <dbReference type="ARBA" id="ARBA00022723"/>
    </source>
</evidence>
<dbReference type="GO" id="GO:0071897">
    <property type="term" value="P:DNA biosynthetic process"/>
    <property type="evidence" value="ECO:0007669"/>
    <property type="project" value="InterPro"/>
</dbReference>
<evidence type="ECO:0000256" key="15">
    <source>
        <dbReference type="ARBA" id="ARBA00023242"/>
    </source>
</evidence>
<dbReference type="EC" id="6.5.1.1" evidence="4"/>
<dbReference type="InterPro" id="IPR000977">
    <property type="entry name" value="DNA_ligase_ATP-dep"/>
</dbReference>
<evidence type="ECO:0000256" key="9">
    <source>
        <dbReference type="ARBA" id="ARBA00022741"/>
    </source>
</evidence>
<feature type="domain" description="BRCT" evidence="21">
    <location>
        <begin position="621"/>
        <end position="710"/>
    </location>
</feature>
<keyword evidence="11" id="KW-0067">ATP-binding</keyword>
<evidence type="ECO:0000256" key="19">
    <source>
        <dbReference type="RuleBase" id="RU004196"/>
    </source>
</evidence>
<name>A0AAD9NHX0_9ANNE</name>
<dbReference type="PANTHER" id="PTHR45997">
    <property type="entry name" value="DNA LIGASE 4"/>
    <property type="match status" value="1"/>
</dbReference>
<dbReference type="GO" id="GO:0005524">
    <property type="term" value="F:ATP binding"/>
    <property type="evidence" value="ECO:0007669"/>
    <property type="project" value="UniProtKB-KW"/>
</dbReference>
<keyword evidence="8" id="KW-0677">Repeat</keyword>
<dbReference type="SUPFAM" id="SSF52113">
    <property type="entry name" value="BRCT domain"/>
    <property type="match status" value="2"/>
</dbReference>
<keyword evidence="13" id="KW-0233">DNA recombination</keyword>
<keyword evidence="23" id="KW-1185">Reference proteome</keyword>
<evidence type="ECO:0000259" key="21">
    <source>
        <dbReference type="PROSITE" id="PS50172"/>
    </source>
</evidence>